<sequence>MSTPPTDEQLHDIRAAVIAIVVALGAALPMTPDVRATVGRLMDTEHDHQPPQGG</sequence>
<evidence type="ECO:0000313" key="2">
    <source>
        <dbReference type="EMBL" id="AYD84652.1"/>
    </source>
</evidence>
<name>A0A386KH24_9CAUD</name>
<keyword evidence="3" id="KW-1185">Reference proteome</keyword>
<dbReference type="GeneID" id="63925769"/>
<dbReference type="KEGG" id="vg:63925769"/>
<organism evidence="2 3">
    <name type="scientific">Mycobacterium phage Paito</name>
    <dbReference type="NCBI Taxonomy" id="2315544"/>
    <lineage>
        <taxon>Viruses</taxon>
        <taxon>Duplodnaviria</taxon>
        <taxon>Heunggongvirae</taxon>
        <taxon>Uroviricota</taxon>
        <taxon>Caudoviricetes</taxon>
        <taxon>Gclasvirinae</taxon>
        <taxon>Liefievirus</taxon>
        <taxon>Liefievirus paito</taxon>
    </lineage>
</organism>
<feature type="transmembrane region" description="Helical" evidence="1">
    <location>
        <begin position="13"/>
        <end position="31"/>
    </location>
</feature>
<protein>
    <submittedName>
        <fullName evidence="2">Uncharacterized protein</fullName>
    </submittedName>
</protein>
<gene>
    <name evidence="2" type="primary">68</name>
    <name evidence="2" type="ORF">SEA_PAITO_68</name>
</gene>
<keyword evidence="1" id="KW-0472">Membrane</keyword>
<accession>A0A386KH24</accession>
<dbReference type="EMBL" id="MH779514">
    <property type="protein sequence ID" value="AYD84652.1"/>
    <property type="molecule type" value="Genomic_DNA"/>
</dbReference>
<reference evidence="2 3" key="1">
    <citation type="submission" date="2018-08" db="EMBL/GenBank/DDBJ databases">
        <authorList>
            <person name="Quesada-Gordillo A."/>
            <person name="Cotto-Pereira A.M."/>
            <person name="Cruz-Lopez C.D."/>
            <person name="Cruz-Ortiz M.A."/>
            <person name="Cruz-Ortiz J.C."/>
            <person name="Davila-Benitez J."/>
            <person name="Deleon-Ruiz I.N."/>
            <person name="Delgado-Rivera C.M."/>
            <person name="Desarden-Rivera Y.C."/>
            <person name="Diaz-Mejia R.M."/>
            <person name="Diaz-Ramos D."/>
            <person name="Estrada-Lozada M."/>
            <person name="Estrada-Mojica S."/>
            <person name="Etienne-Gonzalez P."/>
            <person name="Figueroa-Gomez L."/>
            <person name="Flores-Roque G."/>
            <person name="Gomez-Rosado J.O."/>
            <person name="Gonzalez-Garcia E.M."/>
            <person name="Gonzalez-Leon M.A."/>
            <person name="Gonzalez-Rodriguez J."/>
            <person name="Gonzalez-Santos L.I."/>
            <person name="Goveo-Rivera I.A."/>
            <person name="Gutierrez-Silva J.C."/>
            <person name="Issa-Mahmud S."/>
            <person name="Lopez-Llera J.N."/>
            <person name="Marrero-Visalden G."/>
            <person name="Muyet-Blasini E."/>
            <person name="Ortiz-Torres X.D."/>
            <person name="Palacios-Vallejo J.G."/>
            <person name="Pichardo-Gonzalez P.A."/>
            <person name="Pou-Acosta P.M."/>
            <person name="Rodriguez-Colon F."/>
            <person name="Roig-Laboy C.J."/>
            <person name="Santiago-Mendez J."/>
            <person name="Velez-Velazquez R.M."/>
            <person name="Fernandez-Martinez M."/>
            <person name="Rubin M."/>
            <person name="Vazquez E."/>
            <person name="Garlena R.A."/>
            <person name="Russell D.A."/>
            <person name="Pope W.H."/>
            <person name="Jacobs-Sera D."/>
            <person name="Hatfull G.F."/>
        </authorList>
    </citation>
    <scope>NUCLEOTIDE SEQUENCE [LARGE SCALE GENOMIC DNA]</scope>
</reference>
<evidence type="ECO:0000256" key="1">
    <source>
        <dbReference type="SAM" id="Phobius"/>
    </source>
</evidence>
<keyword evidence="1" id="KW-1133">Transmembrane helix</keyword>
<evidence type="ECO:0000313" key="3">
    <source>
        <dbReference type="Proteomes" id="UP000271313"/>
    </source>
</evidence>
<keyword evidence="1" id="KW-0812">Transmembrane</keyword>
<dbReference type="Proteomes" id="UP000271313">
    <property type="component" value="Segment"/>
</dbReference>
<dbReference type="RefSeq" id="YP_010051285.1">
    <property type="nucleotide sequence ID" value="NC_054439.1"/>
</dbReference>
<proteinExistence type="predicted"/>